<dbReference type="Pfam" id="PF07519">
    <property type="entry name" value="Tannase"/>
    <property type="match status" value="2"/>
</dbReference>
<comment type="similarity">
    <text evidence="1 8">Belongs to the tannase family.</text>
</comment>
<dbReference type="Proteomes" id="UP000076727">
    <property type="component" value="Unassembled WGS sequence"/>
</dbReference>
<dbReference type="STRING" id="1314783.A0A165M7E6"/>
<evidence type="ECO:0000256" key="8">
    <source>
        <dbReference type="RuleBase" id="RU361238"/>
    </source>
</evidence>
<keyword evidence="7" id="KW-1015">Disulfide bond</keyword>
<evidence type="ECO:0000313" key="10">
    <source>
        <dbReference type="Proteomes" id="UP000076727"/>
    </source>
</evidence>
<dbReference type="OrthoDB" id="3039123at2759"/>
<protein>
    <recommendedName>
        <fullName evidence="8">Carboxylic ester hydrolase</fullName>
        <ecNumber evidence="8">3.1.1.-</ecNumber>
    </recommendedName>
</protein>
<keyword evidence="2" id="KW-0719">Serine esterase</keyword>
<evidence type="ECO:0000256" key="3">
    <source>
        <dbReference type="ARBA" id="ARBA00022723"/>
    </source>
</evidence>
<proteinExistence type="inferred from homology"/>
<dbReference type="InterPro" id="IPR011118">
    <property type="entry name" value="Tannase/feruloyl_esterase"/>
</dbReference>
<feature type="signal peptide" evidence="8">
    <location>
        <begin position="1"/>
        <end position="17"/>
    </location>
</feature>
<dbReference type="EMBL" id="KV429108">
    <property type="protein sequence ID" value="KZT65316.1"/>
    <property type="molecule type" value="Genomic_DNA"/>
</dbReference>
<gene>
    <name evidence="9" type="ORF">DAEQUDRAFT_716784</name>
</gene>
<dbReference type="GO" id="GO:0046872">
    <property type="term" value="F:metal ion binding"/>
    <property type="evidence" value="ECO:0007669"/>
    <property type="project" value="UniProtKB-KW"/>
</dbReference>
<keyword evidence="6" id="KW-0106">Calcium</keyword>
<keyword evidence="5 8" id="KW-0378">Hydrolase</keyword>
<keyword evidence="10" id="KW-1185">Reference proteome</keyword>
<evidence type="ECO:0000256" key="6">
    <source>
        <dbReference type="ARBA" id="ARBA00022837"/>
    </source>
</evidence>
<dbReference type="PANTHER" id="PTHR33938:SF2">
    <property type="entry name" value="CARBOXYLIC ESTER HYDROLASE"/>
    <property type="match status" value="1"/>
</dbReference>
<dbReference type="EC" id="3.1.1.-" evidence="8"/>
<evidence type="ECO:0000256" key="1">
    <source>
        <dbReference type="ARBA" id="ARBA00006249"/>
    </source>
</evidence>
<name>A0A165M7E6_9APHY</name>
<keyword evidence="4 8" id="KW-0732">Signal</keyword>
<dbReference type="GO" id="GO:0030600">
    <property type="term" value="F:feruloyl esterase activity"/>
    <property type="evidence" value="ECO:0007669"/>
    <property type="project" value="UniProtKB-ARBA"/>
</dbReference>
<evidence type="ECO:0000313" key="9">
    <source>
        <dbReference type="EMBL" id="KZT65316.1"/>
    </source>
</evidence>
<evidence type="ECO:0000256" key="4">
    <source>
        <dbReference type="ARBA" id="ARBA00022729"/>
    </source>
</evidence>
<sequence length="533" mass="58135">MRFPLTALVSLAVGVQAALTAAQSLESRCTPSTFSSVIPSNATLIYAVPYAENTTFNGTVAVGPAFCAVYMNVTSSASSAFEFGLWLPLDTWNGRFIAYGNGGFVGAVAWTDMANGLGYGFAAVSTNTGHNSTDNSGSWALDAPEKRTDWGWRALHGSVSLGKELTTAFYNGSIAYSYYAGCSTGGRQGLKSAQMFPDDFDGIVAGSPAWWTTHLQQWNLKVATYNLPNDAPYHINESLFSVIADEVFRQCDAVDGLEDGIITNPYACDFRPDTLLCNSTTTNTSTCLTGPQIDTLYKIYGDWVDVNQTFVFPHLTLSSEAQWSIALVTPDGSEPAWIGYPRYFLYDDPEWPWQDLDYATVQLADELNPGNATAWDYDMSPFYEKGGKLIHYHGLADGSIATGSSIYFWNHVQRALVPQGVPVSDFYRFFLIPGMQHCVGGVNDAPWYIAGANQGTGFYSVPGYMDAQHDVVLAILNWVENGTAPDTIIATKFLDDEPDEGVIVQRPLCQYPALAKYVSGDPNVTTSFECEEI</sequence>
<feature type="chain" id="PRO_5007748491" description="Carboxylic ester hydrolase" evidence="8">
    <location>
        <begin position="18"/>
        <end position="533"/>
    </location>
</feature>
<evidence type="ECO:0000256" key="5">
    <source>
        <dbReference type="ARBA" id="ARBA00022801"/>
    </source>
</evidence>
<organism evidence="9 10">
    <name type="scientific">Daedalea quercina L-15889</name>
    <dbReference type="NCBI Taxonomy" id="1314783"/>
    <lineage>
        <taxon>Eukaryota</taxon>
        <taxon>Fungi</taxon>
        <taxon>Dikarya</taxon>
        <taxon>Basidiomycota</taxon>
        <taxon>Agaricomycotina</taxon>
        <taxon>Agaricomycetes</taxon>
        <taxon>Polyporales</taxon>
        <taxon>Fomitopsis</taxon>
    </lineage>
</organism>
<dbReference type="InterPro" id="IPR029058">
    <property type="entry name" value="AB_hydrolase_fold"/>
</dbReference>
<dbReference type="AlphaFoldDB" id="A0A165M7E6"/>
<evidence type="ECO:0000256" key="2">
    <source>
        <dbReference type="ARBA" id="ARBA00022487"/>
    </source>
</evidence>
<accession>A0A165M7E6</accession>
<reference evidence="9 10" key="1">
    <citation type="journal article" date="2016" name="Mol. Biol. Evol.">
        <title>Comparative Genomics of Early-Diverging Mushroom-Forming Fungi Provides Insights into the Origins of Lignocellulose Decay Capabilities.</title>
        <authorList>
            <person name="Nagy L.G."/>
            <person name="Riley R."/>
            <person name="Tritt A."/>
            <person name="Adam C."/>
            <person name="Daum C."/>
            <person name="Floudas D."/>
            <person name="Sun H."/>
            <person name="Yadav J.S."/>
            <person name="Pangilinan J."/>
            <person name="Larsson K.H."/>
            <person name="Matsuura K."/>
            <person name="Barry K."/>
            <person name="Labutti K."/>
            <person name="Kuo R."/>
            <person name="Ohm R.A."/>
            <person name="Bhattacharya S.S."/>
            <person name="Shirouzu T."/>
            <person name="Yoshinaga Y."/>
            <person name="Martin F.M."/>
            <person name="Grigoriev I.V."/>
            <person name="Hibbett D.S."/>
        </authorList>
    </citation>
    <scope>NUCLEOTIDE SEQUENCE [LARGE SCALE GENOMIC DNA]</scope>
    <source>
        <strain evidence="9 10">L-15889</strain>
    </source>
</reference>
<dbReference type="PANTHER" id="PTHR33938">
    <property type="entry name" value="FERULOYL ESTERASE B-RELATED"/>
    <property type="match status" value="1"/>
</dbReference>
<dbReference type="SUPFAM" id="SSF53474">
    <property type="entry name" value="alpha/beta-Hydrolases"/>
    <property type="match status" value="1"/>
</dbReference>
<evidence type="ECO:0000256" key="7">
    <source>
        <dbReference type="ARBA" id="ARBA00023157"/>
    </source>
</evidence>
<keyword evidence="3" id="KW-0479">Metal-binding</keyword>